<evidence type="ECO:0000313" key="2">
    <source>
        <dbReference type="Proteomes" id="UP001162162"/>
    </source>
</evidence>
<dbReference type="Proteomes" id="UP001162162">
    <property type="component" value="Unassembled WGS sequence"/>
</dbReference>
<dbReference type="EMBL" id="JAPWTK010001194">
    <property type="protein sequence ID" value="KAJ8933590.1"/>
    <property type="molecule type" value="Genomic_DNA"/>
</dbReference>
<name>A0AAV8X494_9CUCU</name>
<protein>
    <submittedName>
        <fullName evidence="1">Uncharacterized protein</fullName>
    </submittedName>
</protein>
<organism evidence="1 2">
    <name type="scientific">Aromia moschata</name>
    <dbReference type="NCBI Taxonomy" id="1265417"/>
    <lineage>
        <taxon>Eukaryota</taxon>
        <taxon>Metazoa</taxon>
        <taxon>Ecdysozoa</taxon>
        <taxon>Arthropoda</taxon>
        <taxon>Hexapoda</taxon>
        <taxon>Insecta</taxon>
        <taxon>Pterygota</taxon>
        <taxon>Neoptera</taxon>
        <taxon>Endopterygota</taxon>
        <taxon>Coleoptera</taxon>
        <taxon>Polyphaga</taxon>
        <taxon>Cucujiformia</taxon>
        <taxon>Chrysomeloidea</taxon>
        <taxon>Cerambycidae</taxon>
        <taxon>Cerambycinae</taxon>
        <taxon>Callichromatini</taxon>
        <taxon>Aromia</taxon>
    </lineage>
</organism>
<sequence length="270" mass="30804">MLFPLIESCLPEDLIRVWQRVGRRVKATEPGEDMDSAQSLEVSLKDLMHFLKIEVENEQRISLASEGFGLTSSSSLSQKRAKQVATEPLPTAVGLVNCDGSKCLFCDGSHSSDTCLKAQKFPLDHKKDILTKKRACFRWLWRSNCAYYWTSQSQNNGILTVLSISHLNVELKEGQCVARGISSEQACPEVPVTPLSLTPDESARLNNLLEKYKNFWSGYWNLRRRNKKLDVFHETPNYYTFLDTRFANQVGTFRRRVLEQVKYEDVLSSG</sequence>
<accession>A0AAV8X494</accession>
<keyword evidence="2" id="KW-1185">Reference proteome</keyword>
<comment type="caution">
    <text evidence="1">The sequence shown here is derived from an EMBL/GenBank/DDBJ whole genome shotgun (WGS) entry which is preliminary data.</text>
</comment>
<reference evidence="1" key="1">
    <citation type="journal article" date="2023" name="Insect Mol. Biol.">
        <title>Genome sequencing provides insights into the evolution of gene families encoding plant cell wall-degrading enzymes in longhorned beetles.</title>
        <authorList>
            <person name="Shin N.R."/>
            <person name="Okamura Y."/>
            <person name="Kirsch R."/>
            <person name="Pauchet Y."/>
        </authorList>
    </citation>
    <scope>NUCLEOTIDE SEQUENCE</scope>
    <source>
        <strain evidence="1">AMC_N1</strain>
    </source>
</reference>
<proteinExistence type="predicted"/>
<evidence type="ECO:0000313" key="1">
    <source>
        <dbReference type="EMBL" id="KAJ8933590.1"/>
    </source>
</evidence>
<dbReference type="AlphaFoldDB" id="A0AAV8X494"/>
<gene>
    <name evidence="1" type="ORF">NQ318_009349</name>
</gene>